<comment type="caution">
    <text evidence="1">The sequence shown here is derived from an EMBL/GenBank/DDBJ whole genome shotgun (WGS) entry which is preliminary data.</text>
</comment>
<gene>
    <name evidence="1" type="ORF">NP493_305g03017</name>
</gene>
<dbReference type="AlphaFoldDB" id="A0AAD9L6L0"/>
<sequence length="98" mass="11361">MTMRRLRRRLTAAIGQRPITHMDAAKLALPERFPYNRPLFLALDPDHSVVLGDHSTRVIISGRDNDSLPCRAGYAEYALLSYHCLARCFVQFYRQLRE</sequence>
<reference evidence="1" key="1">
    <citation type="journal article" date="2023" name="Mol. Biol. Evol.">
        <title>Third-Generation Sequencing Reveals the Adaptive Role of the Epigenome in Three Deep-Sea Polychaetes.</title>
        <authorList>
            <person name="Perez M."/>
            <person name="Aroh O."/>
            <person name="Sun Y."/>
            <person name="Lan Y."/>
            <person name="Juniper S.K."/>
            <person name="Young C.R."/>
            <person name="Angers B."/>
            <person name="Qian P.Y."/>
        </authorList>
    </citation>
    <scope>NUCLEOTIDE SEQUENCE</scope>
    <source>
        <strain evidence="1">R07B-5</strain>
    </source>
</reference>
<keyword evidence="2" id="KW-1185">Reference proteome</keyword>
<accession>A0AAD9L6L0</accession>
<name>A0AAD9L6L0_RIDPI</name>
<evidence type="ECO:0000313" key="2">
    <source>
        <dbReference type="Proteomes" id="UP001209878"/>
    </source>
</evidence>
<evidence type="ECO:0000313" key="1">
    <source>
        <dbReference type="EMBL" id="KAK2183617.1"/>
    </source>
</evidence>
<dbReference type="EMBL" id="JAODUO010000304">
    <property type="protein sequence ID" value="KAK2183617.1"/>
    <property type="molecule type" value="Genomic_DNA"/>
</dbReference>
<dbReference type="Proteomes" id="UP001209878">
    <property type="component" value="Unassembled WGS sequence"/>
</dbReference>
<organism evidence="1 2">
    <name type="scientific">Ridgeia piscesae</name>
    <name type="common">Tubeworm</name>
    <dbReference type="NCBI Taxonomy" id="27915"/>
    <lineage>
        <taxon>Eukaryota</taxon>
        <taxon>Metazoa</taxon>
        <taxon>Spiralia</taxon>
        <taxon>Lophotrochozoa</taxon>
        <taxon>Annelida</taxon>
        <taxon>Polychaeta</taxon>
        <taxon>Sedentaria</taxon>
        <taxon>Canalipalpata</taxon>
        <taxon>Sabellida</taxon>
        <taxon>Siboglinidae</taxon>
        <taxon>Ridgeia</taxon>
    </lineage>
</organism>
<protein>
    <submittedName>
        <fullName evidence="1">Uncharacterized protein</fullName>
    </submittedName>
</protein>
<proteinExistence type="predicted"/>